<comment type="caution">
    <text evidence="6">The sequence shown here is derived from an EMBL/GenBank/DDBJ whole genome shotgun (WGS) entry which is preliminary data.</text>
</comment>
<dbReference type="GO" id="GO:0016301">
    <property type="term" value="F:kinase activity"/>
    <property type="evidence" value="ECO:0007669"/>
    <property type="project" value="UniProtKB-KW"/>
</dbReference>
<keyword evidence="7" id="KW-1185">Reference proteome</keyword>
<organism evidence="6 7">
    <name type="scientific">Nocardia bovistercoris</name>
    <dbReference type="NCBI Taxonomy" id="2785916"/>
    <lineage>
        <taxon>Bacteria</taxon>
        <taxon>Bacillati</taxon>
        <taxon>Actinomycetota</taxon>
        <taxon>Actinomycetes</taxon>
        <taxon>Mycobacteriales</taxon>
        <taxon>Nocardiaceae</taxon>
        <taxon>Nocardia</taxon>
    </lineage>
</organism>
<evidence type="ECO:0000256" key="4">
    <source>
        <dbReference type="ARBA" id="ARBA00022840"/>
    </source>
</evidence>
<dbReference type="InterPro" id="IPR004147">
    <property type="entry name" value="ABC1_dom"/>
</dbReference>
<evidence type="ECO:0000256" key="1">
    <source>
        <dbReference type="ARBA" id="ARBA00009670"/>
    </source>
</evidence>
<sequence length="465" mass="50667">MVRRDTGGRIFQLTGRTRGASNGAPPTGKMVRGAKLAAVPVAFAGRRVAGVGKRALGRSAEEVNREIRARTAQHMFAVLGELKGCIAKLGQVLAIYEFVLPEDVAGPYREALGKLQDSAPAMLPAGVHQVLAEQLGPDWRSLFREFEDRRPAAASVGQVHRAVWHDGRAVAVKIMYPGARQAIHDDLQTLRRLSPLFGALLPGADARSVIDALCAYICEELDYELEARHQRAFAAAYADDPDFAVPDVVAQYPDVLVTEWLEGVSLSRIINRGAPFERDRVGLLILRFLFSGPTRAGLLYGDPHPGNFLVMPDGRLGVVDFGACAPWPPGFLDMISDIAPALFSCDPVALEAAIRRNGYITPGRTIDIDTAAAQLAPVRDAVIAPTIDLEPNWLRTHLATLTELRVTNVVRQMTMPSPHTTVARTCVAGLGLLGQLRTTLPLPKEFARWFPDVVEILEDVRIHRA</sequence>
<protein>
    <submittedName>
        <fullName evidence="6">AarF/ABC1/UbiB kinase family protein</fullName>
    </submittedName>
</protein>
<dbReference type="SUPFAM" id="SSF56112">
    <property type="entry name" value="Protein kinase-like (PK-like)"/>
    <property type="match status" value="1"/>
</dbReference>
<feature type="domain" description="ABC1 atypical kinase-like" evidence="5">
    <location>
        <begin position="114"/>
        <end position="344"/>
    </location>
</feature>
<dbReference type="AlphaFoldDB" id="A0A931N2Z4"/>
<evidence type="ECO:0000313" key="6">
    <source>
        <dbReference type="EMBL" id="MBH0780050.1"/>
    </source>
</evidence>
<keyword evidence="4" id="KW-0067">ATP-binding</keyword>
<comment type="similarity">
    <text evidence="1">Belongs to the protein kinase superfamily. ADCK protein kinase family.</text>
</comment>
<evidence type="ECO:0000256" key="3">
    <source>
        <dbReference type="ARBA" id="ARBA00022741"/>
    </source>
</evidence>
<dbReference type="GO" id="GO:0005524">
    <property type="term" value="F:ATP binding"/>
    <property type="evidence" value="ECO:0007669"/>
    <property type="project" value="UniProtKB-KW"/>
</dbReference>
<evidence type="ECO:0000313" key="7">
    <source>
        <dbReference type="Proteomes" id="UP000655751"/>
    </source>
</evidence>
<dbReference type="RefSeq" id="WP_196152442.1">
    <property type="nucleotide sequence ID" value="NZ_JADMLG010000013.1"/>
</dbReference>
<dbReference type="PANTHER" id="PTHR43851:SF3">
    <property type="entry name" value="COENZYME Q8"/>
    <property type="match status" value="1"/>
</dbReference>
<evidence type="ECO:0000259" key="5">
    <source>
        <dbReference type="Pfam" id="PF03109"/>
    </source>
</evidence>
<dbReference type="InterPro" id="IPR051409">
    <property type="entry name" value="Atypical_kinase_ADCK"/>
</dbReference>
<dbReference type="EMBL" id="JADMLG010000013">
    <property type="protein sequence ID" value="MBH0780050.1"/>
    <property type="molecule type" value="Genomic_DNA"/>
</dbReference>
<dbReference type="InterPro" id="IPR034646">
    <property type="entry name" value="ADCK3_dom"/>
</dbReference>
<dbReference type="Pfam" id="PF03109">
    <property type="entry name" value="ABC1"/>
    <property type="match status" value="1"/>
</dbReference>
<gene>
    <name evidence="6" type="ORF">IT779_27635</name>
</gene>
<keyword evidence="2" id="KW-0808">Transferase</keyword>
<accession>A0A931N2Z4</accession>
<reference evidence="6" key="1">
    <citation type="submission" date="2020-11" db="EMBL/GenBank/DDBJ databases">
        <title>Nocardia NEAU-351.nov., a novel actinomycete isolated from the cow dung.</title>
        <authorList>
            <person name="Zhang X."/>
        </authorList>
    </citation>
    <scope>NUCLEOTIDE SEQUENCE</scope>
    <source>
        <strain evidence="6">NEAU-351</strain>
    </source>
</reference>
<dbReference type="InterPro" id="IPR011009">
    <property type="entry name" value="Kinase-like_dom_sf"/>
</dbReference>
<dbReference type="CDD" id="cd13970">
    <property type="entry name" value="ABC1_ADCK3"/>
    <property type="match status" value="1"/>
</dbReference>
<keyword evidence="3" id="KW-0547">Nucleotide-binding</keyword>
<proteinExistence type="inferred from homology"/>
<evidence type="ECO:0000256" key="2">
    <source>
        <dbReference type="ARBA" id="ARBA00022679"/>
    </source>
</evidence>
<name>A0A931N2Z4_9NOCA</name>
<dbReference type="Proteomes" id="UP000655751">
    <property type="component" value="Unassembled WGS sequence"/>
</dbReference>
<dbReference type="PANTHER" id="PTHR43851">
    <property type="match status" value="1"/>
</dbReference>
<keyword evidence="6" id="KW-0418">Kinase</keyword>